<reference evidence="15" key="2">
    <citation type="submission" date="2025-08" db="UniProtKB">
        <authorList>
            <consortium name="Ensembl"/>
        </authorList>
    </citation>
    <scope>IDENTIFICATION</scope>
</reference>
<evidence type="ECO:0000256" key="9">
    <source>
        <dbReference type="ARBA" id="ARBA00022833"/>
    </source>
</evidence>
<dbReference type="Gene3D" id="3.30.40.10">
    <property type="entry name" value="Zinc/RING finger domain, C3HC4 (zinc finger)"/>
    <property type="match status" value="1"/>
</dbReference>
<dbReference type="CTD" id="6049"/>
<evidence type="ECO:0000256" key="1">
    <source>
        <dbReference type="ARBA" id="ARBA00000900"/>
    </source>
</evidence>
<evidence type="ECO:0000256" key="4">
    <source>
        <dbReference type="ARBA" id="ARBA00012483"/>
    </source>
</evidence>
<reference evidence="15" key="3">
    <citation type="submission" date="2025-09" db="UniProtKB">
        <authorList>
            <consortium name="Ensembl"/>
        </authorList>
    </citation>
    <scope>IDENTIFICATION</scope>
</reference>
<accession>A0A673SLV5</accession>
<dbReference type="PANTHER" id="PTHR45931">
    <property type="entry name" value="SI:CH211-59O9.10"/>
    <property type="match status" value="1"/>
</dbReference>
<dbReference type="InterPro" id="IPR058896">
    <property type="entry name" value="RNF6/12_N"/>
</dbReference>
<protein>
    <recommendedName>
        <fullName evidence="4">RING-type E3 ubiquitin transferase</fullName>
        <ecNumber evidence="4">2.3.2.27</ecNumber>
    </recommendedName>
</protein>
<keyword evidence="9" id="KW-0862">Zinc</keyword>
<comment type="similarity">
    <text evidence="11">Belongs to the RNF12 family.</text>
</comment>
<comment type="pathway">
    <text evidence="3">Protein modification; protein ubiquitination.</text>
</comment>
<feature type="region of interest" description="Disordered" evidence="13">
    <location>
        <begin position="521"/>
        <end position="573"/>
    </location>
</feature>
<dbReference type="GO" id="GO:0045893">
    <property type="term" value="P:positive regulation of DNA-templated transcription"/>
    <property type="evidence" value="ECO:0007669"/>
    <property type="project" value="TreeGrafter"/>
</dbReference>
<feature type="compositionally biased region" description="Low complexity" evidence="13">
    <location>
        <begin position="299"/>
        <end position="315"/>
    </location>
</feature>
<dbReference type="GO" id="GO:0061630">
    <property type="term" value="F:ubiquitin protein ligase activity"/>
    <property type="evidence" value="ECO:0007669"/>
    <property type="project" value="UniProtKB-EC"/>
</dbReference>
<dbReference type="Pfam" id="PF13639">
    <property type="entry name" value="zf-RING_2"/>
    <property type="match status" value="1"/>
</dbReference>
<dbReference type="RefSeq" id="XP_029792794.1">
    <property type="nucleotide sequence ID" value="XM_029936934.1"/>
</dbReference>
<feature type="compositionally biased region" description="Polar residues" evidence="13">
    <location>
        <begin position="117"/>
        <end position="141"/>
    </location>
</feature>
<reference evidence="15 16" key="1">
    <citation type="submission" date="2019-05" db="EMBL/GenBank/DDBJ databases">
        <title>A Chromosome-scale Meerkat (S. suricatta) Genome Assembly.</title>
        <authorList>
            <person name="Dudchenko O."/>
            <person name="Lieberman Aiden E."/>
            <person name="Tung J."/>
            <person name="Barreiro L.B."/>
            <person name="Clutton-Brock T.H."/>
        </authorList>
    </citation>
    <scope>NUCLEOTIDE SEQUENCE [LARGE SCALE GENOMIC DNA]</scope>
</reference>
<keyword evidence="7 12" id="KW-0863">Zinc-finger</keyword>
<feature type="compositionally biased region" description="Polar residues" evidence="13">
    <location>
        <begin position="564"/>
        <end position="573"/>
    </location>
</feature>
<evidence type="ECO:0000313" key="16">
    <source>
        <dbReference type="Proteomes" id="UP000472268"/>
    </source>
</evidence>
<dbReference type="GeneID" id="115289629"/>
<dbReference type="GO" id="GO:0008270">
    <property type="term" value="F:zinc ion binding"/>
    <property type="evidence" value="ECO:0007669"/>
    <property type="project" value="UniProtKB-KW"/>
</dbReference>
<evidence type="ECO:0000256" key="12">
    <source>
        <dbReference type="PROSITE-ProRule" id="PRU00175"/>
    </source>
</evidence>
<dbReference type="PANTHER" id="PTHR45931:SF2">
    <property type="entry name" value="E3 UBIQUITIN-PROTEIN LIGASE RNF6"/>
    <property type="match status" value="1"/>
</dbReference>
<feature type="compositionally biased region" description="Basic and acidic residues" evidence="13">
    <location>
        <begin position="525"/>
        <end position="540"/>
    </location>
</feature>
<comment type="catalytic activity">
    <reaction evidence="1">
        <text>S-ubiquitinyl-[E2 ubiquitin-conjugating enzyme]-L-cysteine + [acceptor protein]-L-lysine = [E2 ubiquitin-conjugating enzyme]-L-cysteine + N(6)-ubiquitinyl-[acceptor protein]-L-lysine.</text>
        <dbReference type="EC" id="2.3.2.27"/>
    </reaction>
</comment>
<dbReference type="RefSeq" id="XP_029792796.1">
    <property type="nucleotide sequence ID" value="XM_029936936.1"/>
</dbReference>
<evidence type="ECO:0000259" key="14">
    <source>
        <dbReference type="PROSITE" id="PS50089"/>
    </source>
</evidence>
<dbReference type="EC" id="2.3.2.27" evidence="4"/>
<evidence type="ECO:0000256" key="7">
    <source>
        <dbReference type="ARBA" id="ARBA00022771"/>
    </source>
</evidence>
<dbReference type="InterPro" id="IPR051834">
    <property type="entry name" value="RING_finger_E3_ligase"/>
</dbReference>
<evidence type="ECO:0000256" key="13">
    <source>
        <dbReference type="SAM" id="MobiDB-lite"/>
    </source>
</evidence>
<feature type="domain" description="RING-type" evidence="14">
    <location>
        <begin position="626"/>
        <end position="667"/>
    </location>
</feature>
<evidence type="ECO:0000256" key="8">
    <source>
        <dbReference type="ARBA" id="ARBA00022786"/>
    </source>
</evidence>
<sequence length="679" mass="76173">MNPSRSRSDNGGEEASCQDGNPHESERRWQQERLHREEAYYQFINELNDEDYRLMRDHNLLGTPGEITSEELQQRLDGVKEQLASQPDLRSGTNARDSEVPRESSDEDSLLEWLNTFRRTGNATRSGQNGNQTWRAVSRTNPNSGEFRFSLEIHINHENRGIEIHGEDQTGAPLSDFSRAHTASRRQRSASPVARRTRSQTSLSLRGGGSNVPRTRLGLRGQNSVEGSFSTLGRLRSGLGGAVGVPRTRAARANFSSQGGSELRQREGQRFGAAHVWENGARTNVTVRNTNQRLEPIRLRSSFSSRSRSPIQRQSGAVYRNSQRESRPSQQNSRRSVRRRGVTRVFLEQDRERRGTAYAPFSNSRLVSRITVEEGEESSRSSPAARRHPTITLDLQVRRIRPGENRDRDSIASRTRSRVGLAENTVTIESNSGGFRRTISRLERSGIQTYVSTITVPLRRISENELLEPSSVALRSILRQIMTGFGELSSLMEAESESEIPRHGQHLPERQSALGTRGAVNHVGQRHEAPSQSRRARDNSSEVPGGNEMPQPRAQHSDHRGGRQSRNPNNLVETGTLPILRLAHFFLLNEGDDDDPTRGLTKEQIDNLSTRNYEHSSMDGERGKICSVCISDYVTGNKLRQLPCMHEFHIHCIDRWLSENGTCPVCRQPVLGSGLAGNG</sequence>
<proteinExistence type="inferred from homology"/>
<keyword evidence="5" id="KW-0808">Transferase</keyword>
<evidence type="ECO:0000313" key="15">
    <source>
        <dbReference type="Ensembl" id="ENSSSUP00005001202.1"/>
    </source>
</evidence>
<dbReference type="InterPro" id="IPR013083">
    <property type="entry name" value="Znf_RING/FYVE/PHD"/>
</dbReference>
<dbReference type="Proteomes" id="UP000472268">
    <property type="component" value="Chromosome 4"/>
</dbReference>
<dbReference type="SUPFAM" id="SSF57850">
    <property type="entry name" value="RING/U-box"/>
    <property type="match status" value="1"/>
</dbReference>
<dbReference type="CDD" id="cd16673">
    <property type="entry name" value="RING-H2_RNF6"/>
    <property type="match status" value="1"/>
</dbReference>
<feature type="compositionally biased region" description="Basic and acidic residues" evidence="13">
    <location>
        <begin position="21"/>
        <end position="31"/>
    </location>
</feature>
<evidence type="ECO:0000256" key="10">
    <source>
        <dbReference type="ARBA" id="ARBA00023242"/>
    </source>
</evidence>
<evidence type="ECO:0000256" key="6">
    <source>
        <dbReference type="ARBA" id="ARBA00022723"/>
    </source>
</evidence>
<dbReference type="OMA" id="DISRDHT"/>
<dbReference type="SMART" id="SM00184">
    <property type="entry name" value="RING"/>
    <property type="match status" value="1"/>
</dbReference>
<keyword evidence="8" id="KW-0833">Ubl conjugation pathway</keyword>
<comment type="subcellular location">
    <subcellularLocation>
        <location evidence="2">Nucleus</location>
    </subcellularLocation>
</comment>
<feature type="region of interest" description="Disordered" evidence="13">
    <location>
        <begin position="166"/>
        <end position="226"/>
    </location>
</feature>
<gene>
    <name evidence="15" type="primary">RNF6</name>
</gene>
<evidence type="ECO:0000256" key="3">
    <source>
        <dbReference type="ARBA" id="ARBA00004906"/>
    </source>
</evidence>
<feature type="region of interest" description="Disordered" evidence="13">
    <location>
        <begin position="82"/>
        <end position="141"/>
    </location>
</feature>
<dbReference type="GO" id="GO:0005634">
    <property type="term" value="C:nucleus"/>
    <property type="evidence" value="ECO:0007669"/>
    <property type="project" value="UniProtKB-SubCell"/>
</dbReference>
<feature type="region of interest" description="Disordered" evidence="13">
    <location>
        <begin position="298"/>
        <end position="343"/>
    </location>
</feature>
<name>A0A673SLV5_SURSU</name>
<evidence type="ECO:0000256" key="2">
    <source>
        <dbReference type="ARBA" id="ARBA00004123"/>
    </source>
</evidence>
<dbReference type="AlphaFoldDB" id="A0A673SLV5"/>
<dbReference type="GO" id="GO:0016567">
    <property type="term" value="P:protein ubiquitination"/>
    <property type="evidence" value="ECO:0007669"/>
    <property type="project" value="TreeGrafter"/>
</dbReference>
<keyword evidence="6" id="KW-0479">Metal-binding</keyword>
<dbReference type="PROSITE" id="PS50089">
    <property type="entry name" value="ZF_RING_2"/>
    <property type="match status" value="1"/>
</dbReference>
<evidence type="ECO:0000256" key="11">
    <source>
        <dbReference type="ARBA" id="ARBA00038418"/>
    </source>
</evidence>
<dbReference type="GO" id="GO:0006511">
    <property type="term" value="P:ubiquitin-dependent protein catabolic process"/>
    <property type="evidence" value="ECO:0007669"/>
    <property type="project" value="TreeGrafter"/>
</dbReference>
<feature type="compositionally biased region" description="Basic and acidic residues" evidence="13">
    <location>
        <begin position="1"/>
        <end position="10"/>
    </location>
</feature>
<dbReference type="Pfam" id="PF25914">
    <property type="entry name" value="RNF6_N"/>
    <property type="match status" value="1"/>
</dbReference>
<dbReference type="FunFam" id="3.30.40.10:FF:000054">
    <property type="entry name" value="E3 ubiquitin-protein ligase RLIM isoform X1"/>
    <property type="match status" value="1"/>
</dbReference>
<dbReference type="OrthoDB" id="8062037at2759"/>
<dbReference type="RefSeq" id="XP_029792793.1">
    <property type="nucleotide sequence ID" value="XM_029936933.1"/>
</dbReference>
<organism evidence="15 16">
    <name type="scientific">Suricata suricatta</name>
    <name type="common">Meerkat</name>
    <dbReference type="NCBI Taxonomy" id="37032"/>
    <lineage>
        <taxon>Eukaryota</taxon>
        <taxon>Metazoa</taxon>
        <taxon>Chordata</taxon>
        <taxon>Craniata</taxon>
        <taxon>Vertebrata</taxon>
        <taxon>Euteleostomi</taxon>
        <taxon>Mammalia</taxon>
        <taxon>Eutheria</taxon>
        <taxon>Laurasiatheria</taxon>
        <taxon>Carnivora</taxon>
        <taxon>Feliformia</taxon>
        <taxon>Herpestidae</taxon>
        <taxon>Suricata</taxon>
    </lineage>
</organism>
<dbReference type="Ensembl" id="ENSSSUT00005001424.1">
    <property type="protein sequence ID" value="ENSSSUP00005001202.1"/>
    <property type="gene ID" value="ENSSSUG00005000863.1"/>
</dbReference>
<evidence type="ECO:0000256" key="5">
    <source>
        <dbReference type="ARBA" id="ARBA00022679"/>
    </source>
</evidence>
<dbReference type="RefSeq" id="XP_029792795.1">
    <property type="nucleotide sequence ID" value="XM_029936935.1"/>
</dbReference>
<dbReference type="InterPro" id="IPR001841">
    <property type="entry name" value="Znf_RING"/>
</dbReference>
<keyword evidence="10" id="KW-0539">Nucleus</keyword>
<feature type="region of interest" description="Disordered" evidence="13">
    <location>
        <begin position="1"/>
        <end position="31"/>
    </location>
</feature>
<keyword evidence="16" id="KW-1185">Reference proteome</keyword>